<dbReference type="PANTHER" id="PTHR41244">
    <property type="entry name" value="RHAMNAN SYNTHESIS F"/>
    <property type="match status" value="1"/>
</dbReference>
<comment type="caution">
    <text evidence="2">The sequence shown here is derived from an EMBL/GenBank/DDBJ whole genome shotgun (WGS) entry which is preliminary data.</text>
</comment>
<dbReference type="Pfam" id="PF05045">
    <property type="entry name" value="RgpF"/>
    <property type="match status" value="1"/>
</dbReference>
<dbReference type="PANTHER" id="PTHR41244:SF1">
    <property type="entry name" value="GLYCOSYLTRANSFERASE"/>
    <property type="match status" value="1"/>
</dbReference>
<feature type="region of interest" description="Disordered" evidence="1">
    <location>
        <begin position="33"/>
        <end position="55"/>
    </location>
</feature>
<name>A0A917CHB5_9HYPH</name>
<dbReference type="InterPro" id="IPR032719">
    <property type="entry name" value="WbsX"/>
</dbReference>
<dbReference type="InterPro" id="IPR007739">
    <property type="entry name" value="RgpF"/>
</dbReference>
<gene>
    <name evidence="2" type="ORF">GCM10007301_56040</name>
</gene>
<dbReference type="RefSeq" id="WP_188584186.1">
    <property type="nucleotide sequence ID" value="NZ_BMCT01000014.1"/>
</dbReference>
<dbReference type="Gene3D" id="3.20.20.80">
    <property type="entry name" value="Glycosidases"/>
    <property type="match status" value="1"/>
</dbReference>
<dbReference type="Proteomes" id="UP000606044">
    <property type="component" value="Unassembled WGS sequence"/>
</dbReference>
<evidence type="ECO:0000313" key="3">
    <source>
        <dbReference type="Proteomes" id="UP000606044"/>
    </source>
</evidence>
<evidence type="ECO:0000313" key="2">
    <source>
        <dbReference type="EMBL" id="GGF88918.1"/>
    </source>
</evidence>
<keyword evidence="3" id="KW-1185">Reference proteome</keyword>
<organism evidence="2 3">
    <name type="scientific">Azorhizobium oxalatiphilum</name>
    <dbReference type="NCBI Taxonomy" id="980631"/>
    <lineage>
        <taxon>Bacteria</taxon>
        <taxon>Pseudomonadati</taxon>
        <taxon>Pseudomonadota</taxon>
        <taxon>Alphaproteobacteria</taxon>
        <taxon>Hyphomicrobiales</taxon>
        <taxon>Xanthobacteraceae</taxon>
        <taxon>Azorhizobium</taxon>
    </lineage>
</organism>
<protein>
    <recommendedName>
        <fullName evidence="4">Rhamnan synthesis protein F</fullName>
    </recommendedName>
</protein>
<feature type="compositionally biased region" description="Basic and acidic residues" evidence="1">
    <location>
        <begin position="34"/>
        <end position="49"/>
    </location>
</feature>
<proteinExistence type="predicted"/>
<sequence>MSLRPLIRKLRYGLRDAAFVLFPGPVSRKRATKAAREMQRRAEGQRDPAYRPALSDLPPAPPASVRWVALYVDATDAAFWEKTEAATPRFLRHVQPDLPETSGAYDPAIAPLERQVALARAHGIDAFCFVGAPGGELPAALRQLHADPDLDISFCLLADGPLPAPTPALLEALADPRWLTVDGKPLVGTRAPDVAGIGAFQAAVQDHLGREAFLFETETGQGTLTAGISAAVQLPPEALPDVGTPRRIEPVSRAFAGRVDEQLRLAAAAMTAARAAQVPLFPGVAVCYDDTPLKGDAGRVMVAADPADGFARWLSEAAAFAEARPVADARLVFLNAWNDWPHGAHLEPGQRLGHGSLRAALSVRAPYELRAETGRSVVPTVPVRPDSVARVVHGFYPELLPRLVIGCDPKTLYVTTPPDKAEAVAAMLATVAPGANLRVTENRGRDVLPFLTLLPELHQAGFEYVLKVHTKRSPHQGKQGQDWLEQLSGPLLRLDRDGGLARAFAAHPGMGMLGAQDHVLDGAAYAGTAGNGAWLRRLCREAGLPAWTPAPYVAGTMFAARLSLFAPLLAMPHLAELFEPDMGLTDGTLAHAFERFFGVLAASAGQSIGTIANDGALTPAAAPVTTRYVFAPHDGE</sequence>
<dbReference type="AlphaFoldDB" id="A0A917CHB5"/>
<reference evidence="2" key="2">
    <citation type="submission" date="2020-09" db="EMBL/GenBank/DDBJ databases">
        <authorList>
            <person name="Sun Q."/>
            <person name="Sedlacek I."/>
        </authorList>
    </citation>
    <scope>NUCLEOTIDE SEQUENCE</scope>
    <source>
        <strain evidence="2">CCM 7897</strain>
    </source>
</reference>
<dbReference type="EMBL" id="BMCT01000014">
    <property type="protein sequence ID" value="GGF88918.1"/>
    <property type="molecule type" value="Genomic_DNA"/>
</dbReference>
<evidence type="ECO:0008006" key="4">
    <source>
        <dbReference type="Google" id="ProtNLM"/>
    </source>
</evidence>
<reference evidence="2" key="1">
    <citation type="journal article" date="2014" name="Int. J. Syst. Evol. Microbiol.">
        <title>Complete genome sequence of Corynebacterium casei LMG S-19264T (=DSM 44701T), isolated from a smear-ripened cheese.</title>
        <authorList>
            <consortium name="US DOE Joint Genome Institute (JGI-PGF)"/>
            <person name="Walter F."/>
            <person name="Albersmeier A."/>
            <person name="Kalinowski J."/>
            <person name="Ruckert C."/>
        </authorList>
    </citation>
    <scope>NUCLEOTIDE SEQUENCE</scope>
    <source>
        <strain evidence="2">CCM 7897</strain>
    </source>
</reference>
<evidence type="ECO:0000256" key="1">
    <source>
        <dbReference type="SAM" id="MobiDB-lite"/>
    </source>
</evidence>
<accession>A0A917CHB5</accession>
<dbReference type="Pfam" id="PF14307">
    <property type="entry name" value="Glyco_tran_WbsX"/>
    <property type="match status" value="2"/>
</dbReference>